<dbReference type="InterPro" id="IPR010918">
    <property type="entry name" value="PurM-like_C_dom"/>
</dbReference>
<reference evidence="8" key="2">
    <citation type="journal article" date="2014" name="ISME J.">
        <title>Microbial stratification in low pH oxic and suboxic macroscopic growths along an acid mine drainage.</title>
        <authorList>
            <person name="Mendez-Garcia C."/>
            <person name="Mesa V."/>
            <person name="Sprenger R.R."/>
            <person name="Richter M."/>
            <person name="Diez M.S."/>
            <person name="Solano J."/>
            <person name="Bargiela R."/>
            <person name="Golyshina O.V."/>
            <person name="Manteca A."/>
            <person name="Ramos J.L."/>
            <person name="Gallego J.R."/>
            <person name="Llorente I."/>
            <person name="Martins Dos Santos V.A."/>
            <person name="Jensen O.N."/>
            <person name="Pelaez A.I."/>
            <person name="Sanchez J."/>
            <person name="Ferrer M."/>
        </authorList>
    </citation>
    <scope>NUCLEOTIDE SEQUENCE</scope>
</reference>
<dbReference type="EC" id="6.3.3.1" evidence="2"/>
<feature type="non-terminal residue" evidence="8">
    <location>
        <position position="271"/>
    </location>
</feature>
<dbReference type="InterPro" id="IPR036676">
    <property type="entry name" value="PurM-like_C_sf"/>
</dbReference>
<evidence type="ECO:0000256" key="5">
    <source>
        <dbReference type="ARBA" id="ARBA00022840"/>
    </source>
</evidence>
<dbReference type="Gene3D" id="3.90.650.10">
    <property type="entry name" value="PurM-like C-terminal domain"/>
    <property type="match status" value="1"/>
</dbReference>
<dbReference type="GO" id="GO:0046084">
    <property type="term" value="P:adenine biosynthetic process"/>
    <property type="evidence" value="ECO:0007669"/>
    <property type="project" value="TreeGrafter"/>
</dbReference>
<protein>
    <recommendedName>
        <fullName evidence="2">phosphoribosylformylglycinamidine cyclo-ligase</fullName>
        <ecNumber evidence="2">6.3.3.1</ecNumber>
    </recommendedName>
</protein>
<dbReference type="Gene3D" id="3.30.1330.10">
    <property type="entry name" value="PurM-like, N-terminal domain"/>
    <property type="match status" value="1"/>
</dbReference>
<dbReference type="GO" id="GO:0004637">
    <property type="term" value="F:phosphoribosylamine-glycine ligase activity"/>
    <property type="evidence" value="ECO:0007669"/>
    <property type="project" value="TreeGrafter"/>
</dbReference>
<keyword evidence="5" id="KW-0067">ATP-binding</keyword>
<dbReference type="SUPFAM" id="SSF55326">
    <property type="entry name" value="PurM N-terminal domain-like"/>
    <property type="match status" value="1"/>
</dbReference>
<evidence type="ECO:0000256" key="2">
    <source>
        <dbReference type="ARBA" id="ARBA00013047"/>
    </source>
</evidence>
<feature type="domain" description="PurM-like C-terminal" evidence="7">
    <location>
        <begin position="150"/>
        <end position="269"/>
    </location>
</feature>
<dbReference type="GO" id="GO:0005829">
    <property type="term" value="C:cytosol"/>
    <property type="evidence" value="ECO:0007669"/>
    <property type="project" value="TreeGrafter"/>
</dbReference>
<evidence type="ECO:0000313" key="8">
    <source>
        <dbReference type="EMBL" id="EQD28653.1"/>
    </source>
</evidence>
<dbReference type="EMBL" id="AUZZ01010787">
    <property type="protein sequence ID" value="EQD28653.1"/>
    <property type="molecule type" value="Genomic_DNA"/>
</dbReference>
<accession>T0Y6A1</accession>
<keyword evidence="3 8" id="KW-0436">Ligase</keyword>
<dbReference type="InterPro" id="IPR004733">
    <property type="entry name" value="PurM_cligase"/>
</dbReference>
<dbReference type="AlphaFoldDB" id="T0Y6A1"/>
<dbReference type="GO" id="GO:0004641">
    <property type="term" value="F:phosphoribosylformylglycinamidine cyclo-ligase activity"/>
    <property type="evidence" value="ECO:0007669"/>
    <property type="project" value="UniProtKB-EC"/>
</dbReference>
<comment type="caution">
    <text evidence="8">The sequence shown here is derived from an EMBL/GenBank/DDBJ whole genome shotgun (WGS) entry which is preliminary data.</text>
</comment>
<gene>
    <name evidence="8" type="ORF">B2A_14835</name>
</gene>
<evidence type="ECO:0000259" key="6">
    <source>
        <dbReference type="Pfam" id="PF00586"/>
    </source>
</evidence>
<dbReference type="Pfam" id="PF02769">
    <property type="entry name" value="AIRS_C"/>
    <property type="match status" value="1"/>
</dbReference>
<dbReference type="GO" id="GO:0006189">
    <property type="term" value="P:'de novo' IMP biosynthetic process"/>
    <property type="evidence" value="ECO:0007669"/>
    <property type="project" value="UniProtKB-UniPathway"/>
</dbReference>
<dbReference type="SUPFAM" id="SSF56042">
    <property type="entry name" value="PurM C-terminal domain-like"/>
    <property type="match status" value="1"/>
</dbReference>
<evidence type="ECO:0000256" key="1">
    <source>
        <dbReference type="ARBA" id="ARBA00004686"/>
    </source>
</evidence>
<evidence type="ECO:0000256" key="4">
    <source>
        <dbReference type="ARBA" id="ARBA00022741"/>
    </source>
</evidence>
<dbReference type="GO" id="GO:0005524">
    <property type="term" value="F:ATP binding"/>
    <property type="evidence" value="ECO:0007669"/>
    <property type="project" value="UniProtKB-KW"/>
</dbReference>
<proteinExistence type="predicted"/>
<dbReference type="PANTHER" id="PTHR10520:SF12">
    <property type="entry name" value="TRIFUNCTIONAL PURINE BIOSYNTHETIC PROTEIN ADENOSINE-3"/>
    <property type="match status" value="1"/>
</dbReference>
<evidence type="ECO:0000256" key="3">
    <source>
        <dbReference type="ARBA" id="ARBA00022598"/>
    </source>
</evidence>
<sequence length="271" mass="28792">ALVGAARYRASASHGVRVEAPGHYAGMLRIGRETIALTTDTVGTKVLLAEQLGRWEEVGEDVVAVNVNDLASVGARSAGLVDVILCRHPDPVTFAAIGRGLARGLKAADCSLLGGETAVVPSIVRGTDLGGTAVGFFPGRRRPITGERTRPGDVLVGLRSHGFHANGLTLVRRLLARGRIDLGRPRPGGRGPLGREILRPTRIYCRAIEAIADDPGVHGLAHLSGGGVRNLVRLRSDVRFSLTDWPEVPGLFGWVQSLGRIAPTEMFQTFN</sequence>
<dbReference type="Pfam" id="PF00586">
    <property type="entry name" value="AIRS"/>
    <property type="match status" value="1"/>
</dbReference>
<evidence type="ECO:0000259" key="7">
    <source>
        <dbReference type="Pfam" id="PF02769"/>
    </source>
</evidence>
<feature type="domain" description="PurM-like N-terminal" evidence="6">
    <location>
        <begin position="23"/>
        <end position="136"/>
    </location>
</feature>
<dbReference type="UniPathway" id="UPA00074">
    <property type="reaction ID" value="UER00129"/>
</dbReference>
<dbReference type="InterPro" id="IPR036921">
    <property type="entry name" value="PurM-like_N_sf"/>
</dbReference>
<feature type="non-terminal residue" evidence="8">
    <location>
        <position position="1"/>
    </location>
</feature>
<organism evidence="8">
    <name type="scientific">mine drainage metagenome</name>
    <dbReference type="NCBI Taxonomy" id="410659"/>
    <lineage>
        <taxon>unclassified sequences</taxon>
        <taxon>metagenomes</taxon>
        <taxon>ecological metagenomes</taxon>
    </lineage>
</organism>
<comment type="pathway">
    <text evidence="1">Purine metabolism; IMP biosynthesis via de novo pathway; 5-amino-1-(5-phospho-D-ribosyl)imidazole from N(2)-formyl-N(1)-(5-phospho-D-ribosyl)glycinamide: step 2/2.</text>
</comment>
<name>T0Y6A1_9ZZZZ</name>
<dbReference type="PANTHER" id="PTHR10520">
    <property type="entry name" value="TRIFUNCTIONAL PURINE BIOSYNTHETIC PROTEIN ADENOSINE-3-RELATED"/>
    <property type="match status" value="1"/>
</dbReference>
<keyword evidence="4" id="KW-0547">Nucleotide-binding</keyword>
<dbReference type="InterPro" id="IPR016188">
    <property type="entry name" value="PurM-like_N"/>
</dbReference>
<reference evidence="8" key="1">
    <citation type="submission" date="2013-08" db="EMBL/GenBank/DDBJ databases">
        <authorList>
            <person name="Mendez C."/>
            <person name="Richter M."/>
            <person name="Ferrer M."/>
            <person name="Sanchez J."/>
        </authorList>
    </citation>
    <scope>NUCLEOTIDE SEQUENCE</scope>
</reference>